<dbReference type="Proteomes" id="UP000053675">
    <property type="component" value="Unassembled WGS sequence"/>
</dbReference>
<evidence type="ECO:0000256" key="4">
    <source>
        <dbReference type="ARBA" id="ARBA00022448"/>
    </source>
</evidence>
<dbReference type="PRINTS" id="PR00344">
    <property type="entry name" value="BCTRLSENSOR"/>
</dbReference>
<dbReference type="PANTHER" id="PTHR45453:SF1">
    <property type="entry name" value="PHOSPHATE REGULON SENSOR PROTEIN PHOR"/>
    <property type="match status" value="1"/>
</dbReference>
<dbReference type="InterPro" id="IPR050351">
    <property type="entry name" value="BphY/WalK/GraS-like"/>
</dbReference>
<keyword evidence="6" id="KW-0597">Phosphoprotein</keyword>
<dbReference type="SMART" id="SM00388">
    <property type="entry name" value="HisKA"/>
    <property type="match status" value="1"/>
</dbReference>
<dbReference type="STRING" id="472175.EL18_02242"/>
<dbReference type="SUPFAM" id="SSF55874">
    <property type="entry name" value="ATPase domain of HSP90 chaperone/DNA topoisomerase II/histidine kinase"/>
    <property type="match status" value="1"/>
</dbReference>
<dbReference type="InterPro" id="IPR004358">
    <property type="entry name" value="Sig_transdc_His_kin-like_C"/>
</dbReference>
<evidence type="ECO:0000256" key="8">
    <source>
        <dbReference type="ARBA" id="ARBA00022692"/>
    </source>
</evidence>
<dbReference type="InterPro" id="IPR005467">
    <property type="entry name" value="His_kinase_dom"/>
</dbReference>
<evidence type="ECO:0000259" key="15">
    <source>
        <dbReference type="PROSITE" id="PS50109"/>
    </source>
</evidence>
<sequence>MLLSGCENVQSAKNGSMKNVEVKKTALGDAAPGVRLPVAAALALMTLLGVDLFHGGNGLVAVGAAGAFLVGLWLANVEAKREVKAELEEKPKRAIDRLTAAQLGAAVNEPLYIINGKREVAFVNAVAEEAFGTVAIGASLQLKFRAPEIQELLDQLVSTNQPQMLDYVERVPVERAYRVHAAPIGEGTGLYILLFRDQSETRRIEKMRSDFIANASHELRTPLASVSGFIETLRGPAREDDRARDHFLSIMHEQTSRMARLIDDLLSLSRLEMKPFSKPSEQVELNRLVSGVADSLGHIAADNGIEIKLDMPEDPLRISGNRDELVQVFQNLIENACKYGSGGGKVVVRGLPASDGNGCSISVRDFGPGIPQEHIPRLTERFYRVDVETSRAQKGTGLGLAIVKHILSRHGARLTIRSKLGEGSTFAVHFPGPSVVATQVEQFH</sequence>
<dbReference type="Pfam" id="PF00512">
    <property type="entry name" value="HisKA"/>
    <property type="match status" value="1"/>
</dbReference>
<keyword evidence="12" id="KW-1133">Transmembrane helix</keyword>
<evidence type="ECO:0000256" key="11">
    <source>
        <dbReference type="ARBA" id="ARBA00022840"/>
    </source>
</evidence>
<keyword evidence="10 16" id="KW-0418">Kinase</keyword>
<comment type="subcellular location">
    <subcellularLocation>
        <location evidence="2">Cell membrane</location>
    </subcellularLocation>
</comment>
<evidence type="ECO:0000256" key="2">
    <source>
        <dbReference type="ARBA" id="ARBA00004236"/>
    </source>
</evidence>
<dbReference type="GO" id="GO:0005524">
    <property type="term" value="F:ATP binding"/>
    <property type="evidence" value="ECO:0007669"/>
    <property type="project" value="UniProtKB-KW"/>
</dbReference>
<evidence type="ECO:0000313" key="17">
    <source>
        <dbReference type="Proteomes" id="UP000053675"/>
    </source>
</evidence>
<feature type="domain" description="Histidine kinase" evidence="15">
    <location>
        <begin position="214"/>
        <end position="434"/>
    </location>
</feature>
<evidence type="ECO:0000256" key="1">
    <source>
        <dbReference type="ARBA" id="ARBA00000085"/>
    </source>
</evidence>
<dbReference type="PROSITE" id="PS50109">
    <property type="entry name" value="HIS_KIN"/>
    <property type="match status" value="1"/>
</dbReference>
<dbReference type="AlphaFoldDB" id="A0A084UE11"/>
<dbReference type="Gene3D" id="1.10.287.130">
    <property type="match status" value="1"/>
</dbReference>
<dbReference type="InterPro" id="IPR036890">
    <property type="entry name" value="HATPase_C_sf"/>
</dbReference>
<name>A0A084UE11_9HYPH</name>
<dbReference type="CDD" id="cd00082">
    <property type="entry name" value="HisKA"/>
    <property type="match status" value="1"/>
</dbReference>
<dbReference type="EMBL" id="JMQM01000001">
    <property type="protein sequence ID" value="KFB11197.1"/>
    <property type="molecule type" value="Genomic_DNA"/>
</dbReference>
<evidence type="ECO:0000256" key="6">
    <source>
        <dbReference type="ARBA" id="ARBA00022553"/>
    </source>
</evidence>
<keyword evidence="8" id="KW-0812">Transmembrane</keyword>
<evidence type="ECO:0000256" key="12">
    <source>
        <dbReference type="ARBA" id="ARBA00022989"/>
    </source>
</evidence>
<dbReference type="GO" id="GO:0000155">
    <property type="term" value="F:phosphorelay sensor kinase activity"/>
    <property type="evidence" value="ECO:0007669"/>
    <property type="project" value="InterPro"/>
</dbReference>
<dbReference type="PATRIC" id="fig|472175.3.peg.2232"/>
<evidence type="ECO:0000256" key="3">
    <source>
        <dbReference type="ARBA" id="ARBA00012438"/>
    </source>
</evidence>
<evidence type="ECO:0000313" key="16">
    <source>
        <dbReference type="EMBL" id="KFB11197.1"/>
    </source>
</evidence>
<gene>
    <name evidence="16" type="ORF">EL18_02242</name>
</gene>
<dbReference type="InterPro" id="IPR003661">
    <property type="entry name" value="HisK_dim/P_dom"/>
</dbReference>
<evidence type="ECO:0000256" key="7">
    <source>
        <dbReference type="ARBA" id="ARBA00022679"/>
    </source>
</evidence>
<dbReference type="GO" id="GO:0004721">
    <property type="term" value="F:phosphoprotein phosphatase activity"/>
    <property type="evidence" value="ECO:0007669"/>
    <property type="project" value="TreeGrafter"/>
</dbReference>
<evidence type="ECO:0000256" key="9">
    <source>
        <dbReference type="ARBA" id="ARBA00022741"/>
    </source>
</evidence>
<dbReference type="InterPro" id="IPR003594">
    <property type="entry name" value="HATPase_dom"/>
</dbReference>
<dbReference type="Gene3D" id="3.30.565.10">
    <property type="entry name" value="Histidine kinase-like ATPase, C-terminal domain"/>
    <property type="match status" value="1"/>
</dbReference>
<dbReference type="InterPro" id="IPR014310">
    <property type="entry name" value="Sig_transdc_His_kinase_PhoR"/>
</dbReference>
<accession>A0A084UE11</accession>
<dbReference type="EC" id="2.7.13.3" evidence="3"/>
<reference evidence="16 17" key="1">
    <citation type="submission" date="2014-05" db="EMBL/GenBank/DDBJ databases">
        <title>Draft Genome Sequence of Nitratireductor basaltis Strain UMTGB225, A Marine Bacterium Isolated from Green Barrel Tunicate.</title>
        <authorList>
            <person name="Gan H.Y."/>
        </authorList>
    </citation>
    <scope>NUCLEOTIDE SEQUENCE [LARGE SCALE GENOMIC DNA]</scope>
    <source>
        <strain evidence="16 17">UMTGB225</strain>
    </source>
</reference>
<dbReference type="SMART" id="SM00387">
    <property type="entry name" value="HATPase_c"/>
    <property type="match status" value="1"/>
</dbReference>
<dbReference type="Pfam" id="PF02518">
    <property type="entry name" value="HATPase_c"/>
    <property type="match status" value="1"/>
</dbReference>
<keyword evidence="17" id="KW-1185">Reference proteome</keyword>
<organism evidence="16 17">
    <name type="scientific">Nitratireductor basaltis</name>
    <dbReference type="NCBI Taxonomy" id="472175"/>
    <lineage>
        <taxon>Bacteria</taxon>
        <taxon>Pseudomonadati</taxon>
        <taxon>Pseudomonadota</taxon>
        <taxon>Alphaproteobacteria</taxon>
        <taxon>Hyphomicrobiales</taxon>
        <taxon>Phyllobacteriaceae</taxon>
        <taxon>Nitratireductor</taxon>
    </lineage>
</organism>
<evidence type="ECO:0000256" key="13">
    <source>
        <dbReference type="ARBA" id="ARBA00023012"/>
    </source>
</evidence>
<dbReference type="GO" id="GO:0016036">
    <property type="term" value="P:cellular response to phosphate starvation"/>
    <property type="evidence" value="ECO:0007669"/>
    <property type="project" value="TreeGrafter"/>
</dbReference>
<keyword evidence="4" id="KW-0813">Transport</keyword>
<comment type="caution">
    <text evidence="16">The sequence shown here is derived from an EMBL/GenBank/DDBJ whole genome shotgun (WGS) entry which is preliminary data.</text>
</comment>
<keyword evidence="13" id="KW-0902">Two-component regulatory system</keyword>
<protein>
    <recommendedName>
        <fullName evidence="3">histidine kinase</fullName>
        <ecNumber evidence="3">2.7.13.3</ecNumber>
    </recommendedName>
</protein>
<dbReference type="InterPro" id="IPR036097">
    <property type="entry name" value="HisK_dim/P_sf"/>
</dbReference>
<evidence type="ECO:0000256" key="5">
    <source>
        <dbReference type="ARBA" id="ARBA00022475"/>
    </source>
</evidence>
<comment type="catalytic activity">
    <reaction evidence="1">
        <text>ATP + protein L-histidine = ADP + protein N-phospho-L-histidine.</text>
        <dbReference type="EC" id="2.7.13.3"/>
    </reaction>
</comment>
<dbReference type="SUPFAM" id="SSF47384">
    <property type="entry name" value="Homodimeric domain of signal transducing histidine kinase"/>
    <property type="match status" value="1"/>
</dbReference>
<keyword evidence="9" id="KW-0547">Nucleotide-binding</keyword>
<evidence type="ECO:0000256" key="10">
    <source>
        <dbReference type="ARBA" id="ARBA00022777"/>
    </source>
</evidence>
<dbReference type="FunFam" id="3.30.565.10:FF:000006">
    <property type="entry name" value="Sensor histidine kinase WalK"/>
    <property type="match status" value="1"/>
</dbReference>
<dbReference type="eggNOG" id="COG5002">
    <property type="taxonomic scope" value="Bacteria"/>
</dbReference>
<keyword evidence="11" id="KW-0067">ATP-binding</keyword>
<keyword evidence="5" id="KW-1003">Cell membrane</keyword>
<evidence type="ECO:0000256" key="14">
    <source>
        <dbReference type="ARBA" id="ARBA00023136"/>
    </source>
</evidence>
<keyword evidence="7" id="KW-0808">Transferase</keyword>
<dbReference type="FunFam" id="1.10.287.130:FF:000008">
    <property type="entry name" value="Two-component sensor histidine kinase"/>
    <property type="match status" value="1"/>
</dbReference>
<keyword evidence="14" id="KW-0472">Membrane</keyword>
<proteinExistence type="predicted"/>
<dbReference type="GO" id="GO:0005886">
    <property type="term" value="C:plasma membrane"/>
    <property type="evidence" value="ECO:0007669"/>
    <property type="project" value="UniProtKB-SubCell"/>
</dbReference>
<dbReference type="NCBIfam" id="TIGR02966">
    <property type="entry name" value="phoR_proteo"/>
    <property type="match status" value="1"/>
</dbReference>
<dbReference type="PANTHER" id="PTHR45453">
    <property type="entry name" value="PHOSPHATE REGULON SENSOR PROTEIN PHOR"/>
    <property type="match status" value="1"/>
</dbReference>